<comment type="subunit">
    <text evidence="6">PSII is composed of 1 copy each of membrane proteins PsbA, PsbB, PsbC, PsbD, PsbE, PsbF, PsbH, PsbI, PsbJ, PsbK, PsbL, PsbM, PsbT, PsbX, PsbY, PsbZ, Psb30/Ycf12, at least 3 peripheral proteins of the oxygen-evolving complex and a large number of cofactors. It forms dimeric complexes.</text>
</comment>
<dbReference type="GO" id="GO:0015979">
    <property type="term" value="P:photosynthesis"/>
    <property type="evidence" value="ECO:0007669"/>
    <property type="project" value="UniProtKB-UniRule"/>
</dbReference>
<organism evidence="7">
    <name type="scientific">Heterosigma akashiwo</name>
    <name type="common">Chromophytic alga</name>
    <name type="synonym">Heterosigma carterae</name>
    <dbReference type="NCBI Taxonomy" id="2829"/>
    <lineage>
        <taxon>Eukaryota</taxon>
        <taxon>Sar</taxon>
        <taxon>Stramenopiles</taxon>
        <taxon>Ochrophyta</taxon>
        <taxon>Raphidophyceae</taxon>
        <taxon>Chattonellales</taxon>
        <taxon>Chattonellaceae</taxon>
        <taxon>Heterosigma</taxon>
    </lineage>
</organism>
<evidence type="ECO:0000256" key="6">
    <source>
        <dbReference type="HAMAP-Rule" id="MF_01386"/>
    </source>
</evidence>
<keyword evidence="6" id="KW-0793">Thylakoid</keyword>
<dbReference type="AlphaFoldDB" id="B2XTC0"/>
<evidence type="ECO:0000256" key="2">
    <source>
        <dbReference type="ARBA" id="ARBA00022692"/>
    </source>
</evidence>
<comment type="subcellular location">
    <subcellularLocation>
        <location evidence="6">Plastid</location>
        <location evidence="6">Chloroplast thylakoid membrane</location>
        <topology evidence="6">Single-pass membrane protein</topology>
    </subcellularLocation>
</comment>
<keyword evidence="5 6" id="KW-0604">Photosystem II</keyword>
<evidence type="ECO:0000256" key="5">
    <source>
        <dbReference type="ARBA" id="ARBA00023276"/>
    </source>
</evidence>
<evidence type="ECO:0000256" key="1">
    <source>
        <dbReference type="ARBA" id="ARBA00022531"/>
    </source>
</evidence>
<evidence type="ECO:0000256" key="4">
    <source>
        <dbReference type="ARBA" id="ARBA00023136"/>
    </source>
</evidence>
<proteinExistence type="inferred from homology"/>
<gene>
    <name evidence="6 7" type="primary">psbX</name>
    <name evidence="7" type="ordered locus">Heak293_Cp111</name>
</gene>
<dbReference type="EMBL" id="EU168190">
    <property type="protein sequence ID" value="ABV66018.1"/>
    <property type="molecule type" value="Genomic_DNA"/>
</dbReference>
<keyword evidence="1 6" id="KW-0602">Photosynthesis</keyword>
<evidence type="ECO:0000256" key="3">
    <source>
        <dbReference type="ARBA" id="ARBA00022989"/>
    </source>
</evidence>
<keyword evidence="7" id="KW-0150">Chloroplast</keyword>
<keyword evidence="4 6" id="KW-0472">Membrane</keyword>
<sequence length="39" mass="3995">MTASLSNFFLSLVAGGLVVTAIALAVIFVSTADPLKRSL</sequence>
<evidence type="ECO:0000313" key="7">
    <source>
        <dbReference type="EMBL" id="ABV66018.1"/>
    </source>
</evidence>
<comment type="similarity">
    <text evidence="6">Belongs to the PsbX family. Type 1 subfamily.</text>
</comment>
<name>B2XTC0_HETAK</name>
<dbReference type="GO" id="GO:0009523">
    <property type="term" value="C:photosystem II"/>
    <property type="evidence" value="ECO:0007669"/>
    <property type="project" value="UniProtKB-KW"/>
</dbReference>
<keyword evidence="3 6" id="KW-1133">Transmembrane helix</keyword>
<dbReference type="GeneID" id="6335620"/>
<dbReference type="Gene3D" id="1.20.5.510">
    <property type="entry name" value="Single helix bin"/>
    <property type="match status" value="1"/>
</dbReference>
<protein>
    <recommendedName>
        <fullName evidence="6">Photosystem II reaction center protein X</fullName>
    </recommendedName>
</protein>
<keyword evidence="2 6" id="KW-0812">Transmembrane</keyword>
<dbReference type="HAMAP" id="MF_01386">
    <property type="entry name" value="PSII_PsbX_1"/>
    <property type="match status" value="1"/>
</dbReference>
<feature type="transmembrane region" description="Helical" evidence="6">
    <location>
        <begin position="6"/>
        <end position="29"/>
    </location>
</feature>
<geneLocation type="chloroplast" evidence="7"/>
<comment type="function">
    <text evidence="6">Involved in the binding and/or turnover of quinones at the Q(B) site of photosystem II (PSII). PSII is a light-driven water plastoquinone oxidoreductase, using light energy to abstract electrons from H(2)O, generating a proton gradient subsequently used for ATP formation.</text>
</comment>
<dbReference type="InterPro" id="IPR023431">
    <property type="entry name" value="PSII_PsbX_type_1_subfam"/>
</dbReference>
<dbReference type="GO" id="GO:0009535">
    <property type="term" value="C:chloroplast thylakoid membrane"/>
    <property type="evidence" value="ECO:0007669"/>
    <property type="project" value="UniProtKB-SubCell"/>
</dbReference>
<accession>B2XTC0</accession>
<dbReference type="InterPro" id="IPR009518">
    <property type="entry name" value="PSII_PsbX"/>
</dbReference>
<dbReference type="RefSeq" id="YP_001936412.1">
    <property type="nucleotide sequence ID" value="NC_010772.1"/>
</dbReference>
<reference evidence="7" key="1">
    <citation type="journal article" date="2008" name="BMC Genomics">
        <title>Chloroplast genome sequencing analysis of Heterosigma akashiwo CCMP452 (West Atlantic) and NIES293 (West Pacific) strains.</title>
        <authorList>
            <person name="Cattolico R.A."/>
            <person name="Jacobs M.A."/>
            <person name="Zhou Y."/>
            <person name="Chang J."/>
            <person name="Duplessis M."/>
            <person name="Lybrand T."/>
            <person name="McKay J."/>
            <person name="Ong H.C."/>
            <person name="Sims E."/>
            <person name="Rocap G."/>
        </authorList>
    </citation>
    <scope>NUCLEOTIDE SEQUENCE [LARGE SCALE GENOMIC DNA]</scope>
    <source>
        <strain evidence="7">NIES 293</strain>
    </source>
</reference>
<keyword evidence="7" id="KW-0934">Plastid</keyword>
<dbReference type="Pfam" id="PF06596">
    <property type="entry name" value="PsbX"/>
    <property type="match status" value="1"/>
</dbReference>